<gene>
    <name evidence="12" type="ORF">SAMN04487884_101205</name>
</gene>
<dbReference type="GO" id="GO:0016887">
    <property type="term" value="F:ATP hydrolysis activity"/>
    <property type="evidence" value="ECO:0007669"/>
    <property type="project" value="InterPro"/>
</dbReference>
<dbReference type="FunFam" id="3.40.50.300:FF:000221">
    <property type="entry name" value="Multidrug ABC transporter ATP-binding protein"/>
    <property type="match status" value="1"/>
</dbReference>
<dbReference type="InterPro" id="IPR017871">
    <property type="entry name" value="ABC_transporter-like_CS"/>
</dbReference>
<feature type="transmembrane region" description="Helical" evidence="9">
    <location>
        <begin position="254"/>
        <end position="279"/>
    </location>
</feature>
<feature type="transmembrane region" description="Helical" evidence="9">
    <location>
        <begin position="167"/>
        <end position="184"/>
    </location>
</feature>
<keyword evidence="2" id="KW-0813">Transport</keyword>
<dbReference type="PROSITE" id="PS50893">
    <property type="entry name" value="ABC_TRANSPORTER_2"/>
    <property type="match status" value="1"/>
</dbReference>
<dbReference type="InterPro" id="IPR027417">
    <property type="entry name" value="P-loop_NTPase"/>
</dbReference>
<dbReference type="PROSITE" id="PS50929">
    <property type="entry name" value="ABC_TM1F"/>
    <property type="match status" value="1"/>
</dbReference>
<evidence type="ECO:0000313" key="12">
    <source>
        <dbReference type="EMBL" id="SER03889.1"/>
    </source>
</evidence>
<dbReference type="SUPFAM" id="SSF90123">
    <property type="entry name" value="ABC transporter transmembrane region"/>
    <property type="match status" value="1"/>
</dbReference>
<feature type="transmembrane region" description="Helical" evidence="9">
    <location>
        <begin position="67"/>
        <end position="89"/>
    </location>
</feature>
<keyword evidence="5" id="KW-0547">Nucleotide-binding</keyword>
<dbReference type="SUPFAM" id="SSF52540">
    <property type="entry name" value="P-loop containing nucleoside triphosphate hydrolases"/>
    <property type="match status" value="1"/>
</dbReference>
<evidence type="ECO:0000256" key="9">
    <source>
        <dbReference type="SAM" id="Phobius"/>
    </source>
</evidence>
<dbReference type="InterPro" id="IPR036640">
    <property type="entry name" value="ABC1_TM_sf"/>
</dbReference>
<dbReference type="GO" id="GO:0005524">
    <property type="term" value="F:ATP binding"/>
    <property type="evidence" value="ECO:0007669"/>
    <property type="project" value="UniProtKB-KW"/>
</dbReference>
<reference evidence="12 13" key="1">
    <citation type="submission" date="2016-10" db="EMBL/GenBank/DDBJ databases">
        <authorList>
            <person name="de Groot N.N."/>
        </authorList>
    </citation>
    <scope>NUCLEOTIDE SEQUENCE [LARGE SCALE GENOMIC DNA]</scope>
    <source>
        <strain evidence="12 13">AR40</strain>
    </source>
</reference>
<feature type="transmembrane region" description="Helical" evidence="9">
    <location>
        <begin position="138"/>
        <end position="161"/>
    </location>
</feature>
<protein>
    <submittedName>
        <fullName evidence="12">ATP-binding cassette, subfamily B</fullName>
    </submittedName>
</protein>
<dbReference type="PANTHER" id="PTHR43394:SF1">
    <property type="entry name" value="ATP-BINDING CASSETTE SUB-FAMILY B MEMBER 10, MITOCHONDRIAL"/>
    <property type="match status" value="1"/>
</dbReference>
<evidence type="ECO:0000256" key="4">
    <source>
        <dbReference type="ARBA" id="ARBA00022692"/>
    </source>
</evidence>
<dbReference type="Pfam" id="PF00005">
    <property type="entry name" value="ABC_tran"/>
    <property type="match status" value="1"/>
</dbReference>
<evidence type="ECO:0000256" key="7">
    <source>
        <dbReference type="ARBA" id="ARBA00022989"/>
    </source>
</evidence>
<dbReference type="Pfam" id="PF00664">
    <property type="entry name" value="ABC_membrane"/>
    <property type="match status" value="1"/>
</dbReference>
<evidence type="ECO:0000313" key="13">
    <source>
        <dbReference type="Proteomes" id="UP000182584"/>
    </source>
</evidence>
<dbReference type="PANTHER" id="PTHR43394">
    <property type="entry name" value="ATP-DEPENDENT PERMEASE MDL1, MITOCHONDRIAL"/>
    <property type="match status" value="1"/>
</dbReference>
<dbReference type="Gene3D" id="3.40.50.300">
    <property type="entry name" value="P-loop containing nucleotide triphosphate hydrolases"/>
    <property type="match status" value="1"/>
</dbReference>
<sequence length="591" mass="67746">MKIKKYQSAMRWFYSYLKKYTWKVALGLILVTATSVLAIINPRITGFIVDDIIGDGRNIRTDLLPKFLLLMIGITVVRAVFRLIFLYLFETASQDMLYDMRDGVYRNLLEKDFAFYNRSRTGDLMSRQTGDMMAIRHFVAFVIYSIYENVLLFVIALFMIFSVDFRIGLAMILVLPITAFMTYSQSKTIKPKFMNIRDKFSSLNAFVQENISGNRVVRAFAKEDYEIEKFDKENAQYRDAELDAARVWTKYVPIFMFLSHMLTFLLMVAGGIMCIYGYMSLGNLVMINSYLWMLNNPLQFMGWLINDYHRFTTSVEKIYQTITQKPDIQTPRYPKEVDKIKGDVEFRNVSYTVDGEPVLHNVSFHIKPGQTVGIIGATGSGKSTIMNLMCRFFDTTEGEVLMDGINVKDLDLHRLRDGIGIAMQDIFLFSDTIEGNIAYADPNCPFEKVKWAAKMADADDFIQKMDDGYDTVVGERGVGLSGGQRQRISLARALLKEPSILILDDTTSAVDMETEAEIQRDLKKLDGHTVFIIAHRISSIKDADVILVVEDGRIAESGTHDELIEKDGYYKKVFEHQYGEFDKIMKRKETA</sequence>
<feature type="domain" description="ABC transmembrane type-1" evidence="11">
    <location>
        <begin position="25"/>
        <end position="310"/>
    </location>
</feature>
<dbReference type="EMBL" id="FOGJ01000001">
    <property type="protein sequence ID" value="SER03889.1"/>
    <property type="molecule type" value="Genomic_DNA"/>
</dbReference>
<evidence type="ECO:0000256" key="3">
    <source>
        <dbReference type="ARBA" id="ARBA00022475"/>
    </source>
</evidence>
<dbReference type="CDD" id="cd18542">
    <property type="entry name" value="ABC_6TM_YknU_like"/>
    <property type="match status" value="1"/>
</dbReference>
<evidence type="ECO:0000259" key="11">
    <source>
        <dbReference type="PROSITE" id="PS50929"/>
    </source>
</evidence>
<dbReference type="PROSITE" id="PS00211">
    <property type="entry name" value="ABC_TRANSPORTER_1"/>
    <property type="match status" value="1"/>
</dbReference>
<organism evidence="12 13">
    <name type="scientific">Butyrivibrio fibrisolvens</name>
    <dbReference type="NCBI Taxonomy" id="831"/>
    <lineage>
        <taxon>Bacteria</taxon>
        <taxon>Bacillati</taxon>
        <taxon>Bacillota</taxon>
        <taxon>Clostridia</taxon>
        <taxon>Lachnospirales</taxon>
        <taxon>Lachnospiraceae</taxon>
        <taxon>Butyrivibrio</taxon>
    </lineage>
</organism>
<feature type="domain" description="ABC transporter" evidence="10">
    <location>
        <begin position="344"/>
        <end position="576"/>
    </location>
</feature>
<dbReference type="InterPro" id="IPR011527">
    <property type="entry name" value="ABC1_TM_dom"/>
</dbReference>
<comment type="subcellular location">
    <subcellularLocation>
        <location evidence="1">Cell membrane</location>
        <topology evidence="1">Multi-pass membrane protein</topology>
    </subcellularLocation>
</comment>
<accession>A0A1H9KY10</accession>
<dbReference type="GO" id="GO:0015421">
    <property type="term" value="F:ABC-type oligopeptide transporter activity"/>
    <property type="evidence" value="ECO:0007669"/>
    <property type="project" value="TreeGrafter"/>
</dbReference>
<evidence type="ECO:0000259" key="10">
    <source>
        <dbReference type="PROSITE" id="PS50893"/>
    </source>
</evidence>
<keyword evidence="8 9" id="KW-0472">Membrane</keyword>
<dbReference type="eggNOG" id="COG1132">
    <property type="taxonomic scope" value="Bacteria"/>
</dbReference>
<dbReference type="InterPro" id="IPR039421">
    <property type="entry name" value="Type_1_exporter"/>
</dbReference>
<keyword evidence="3" id="KW-1003">Cell membrane</keyword>
<proteinExistence type="predicted"/>
<evidence type="ECO:0000256" key="5">
    <source>
        <dbReference type="ARBA" id="ARBA00022741"/>
    </source>
</evidence>
<keyword evidence="6 12" id="KW-0067">ATP-binding</keyword>
<dbReference type="Gene3D" id="1.20.1560.10">
    <property type="entry name" value="ABC transporter type 1, transmembrane domain"/>
    <property type="match status" value="1"/>
</dbReference>
<dbReference type="RefSeq" id="WP_034484464.1">
    <property type="nucleotide sequence ID" value="NZ_FOGJ01000001.1"/>
</dbReference>
<name>A0A1H9KY10_BUTFI</name>
<dbReference type="InterPro" id="IPR003593">
    <property type="entry name" value="AAA+_ATPase"/>
</dbReference>
<dbReference type="InterPro" id="IPR003439">
    <property type="entry name" value="ABC_transporter-like_ATP-bd"/>
</dbReference>
<evidence type="ECO:0000256" key="2">
    <source>
        <dbReference type="ARBA" id="ARBA00022448"/>
    </source>
</evidence>
<dbReference type="AlphaFoldDB" id="A0A1H9KY10"/>
<evidence type="ECO:0000256" key="6">
    <source>
        <dbReference type="ARBA" id="ARBA00022840"/>
    </source>
</evidence>
<evidence type="ECO:0000256" key="8">
    <source>
        <dbReference type="ARBA" id="ARBA00023136"/>
    </source>
</evidence>
<evidence type="ECO:0000256" key="1">
    <source>
        <dbReference type="ARBA" id="ARBA00004651"/>
    </source>
</evidence>
<dbReference type="SMART" id="SM00382">
    <property type="entry name" value="AAA"/>
    <property type="match status" value="1"/>
</dbReference>
<dbReference type="Proteomes" id="UP000182584">
    <property type="component" value="Unassembled WGS sequence"/>
</dbReference>
<keyword evidence="4 9" id="KW-0812">Transmembrane</keyword>
<dbReference type="GO" id="GO:0005886">
    <property type="term" value="C:plasma membrane"/>
    <property type="evidence" value="ECO:0007669"/>
    <property type="project" value="UniProtKB-SubCell"/>
</dbReference>
<keyword evidence="7 9" id="KW-1133">Transmembrane helix</keyword>